<organism evidence="3 4">
    <name type="scientific">Serinibacter salmoneus</name>
    <dbReference type="NCBI Taxonomy" id="556530"/>
    <lineage>
        <taxon>Bacteria</taxon>
        <taxon>Bacillati</taxon>
        <taxon>Actinomycetota</taxon>
        <taxon>Actinomycetes</taxon>
        <taxon>Micrococcales</taxon>
        <taxon>Beutenbergiaceae</taxon>
        <taxon>Serinibacter</taxon>
    </lineage>
</organism>
<proteinExistence type="predicted"/>
<feature type="transmembrane region" description="Helical" evidence="2">
    <location>
        <begin position="6"/>
        <end position="27"/>
    </location>
</feature>
<keyword evidence="4" id="KW-1185">Reference proteome</keyword>
<sequence>MSGLPALAVVFLAVALTIGILVVMMSAHRPEQGWWAMLRGVFVDDATASQSAQAPARGAGARGAGARGDRFDELQDEATLADILADAESGPGYLTVPQRYEERFDARLEEFVARQRQKARERDLERARAGEDDGAEAGHADSAHADSAHAGLQASAPSTTREGTVR</sequence>
<comment type="caution">
    <text evidence="3">The sequence shown here is derived from an EMBL/GenBank/DDBJ whole genome shotgun (WGS) entry which is preliminary data.</text>
</comment>
<keyword evidence="2" id="KW-0812">Transmembrane</keyword>
<dbReference type="AlphaFoldDB" id="A0A2A9D0C9"/>
<keyword evidence="2" id="KW-0472">Membrane</keyword>
<protein>
    <submittedName>
        <fullName evidence="3">Uncharacterized protein</fullName>
    </submittedName>
</protein>
<feature type="compositionally biased region" description="Polar residues" evidence="1">
    <location>
        <begin position="155"/>
        <end position="166"/>
    </location>
</feature>
<dbReference type="OrthoDB" id="5149773at2"/>
<accession>A0A2A9D0C9</accession>
<evidence type="ECO:0000313" key="3">
    <source>
        <dbReference type="EMBL" id="PFG19299.1"/>
    </source>
</evidence>
<evidence type="ECO:0000256" key="2">
    <source>
        <dbReference type="SAM" id="Phobius"/>
    </source>
</evidence>
<feature type="compositionally biased region" description="Basic and acidic residues" evidence="1">
    <location>
        <begin position="116"/>
        <end position="147"/>
    </location>
</feature>
<evidence type="ECO:0000256" key="1">
    <source>
        <dbReference type="SAM" id="MobiDB-lite"/>
    </source>
</evidence>
<dbReference type="EMBL" id="PDJD01000001">
    <property type="protein sequence ID" value="PFG19299.1"/>
    <property type="molecule type" value="Genomic_DNA"/>
</dbReference>
<feature type="region of interest" description="Disordered" evidence="1">
    <location>
        <begin position="116"/>
        <end position="166"/>
    </location>
</feature>
<gene>
    <name evidence="3" type="ORF">ATL40_0858</name>
</gene>
<reference evidence="3 4" key="1">
    <citation type="submission" date="2017-10" db="EMBL/GenBank/DDBJ databases">
        <title>Sequencing the genomes of 1000 actinobacteria strains.</title>
        <authorList>
            <person name="Klenk H.-P."/>
        </authorList>
    </citation>
    <scope>NUCLEOTIDE SEQUENCE [LARGE SCALE GENOMIC DNA]</scope>
    <source>
        <strain evidence="3 4">DSM 21801</strain>
    </source>
</reference>
<name>A0A2A9D0C9_9MICO</name>
<evidence type="ECO:0000313" key="4">
    <source>
        <dbReference type="Proteomes" id="UP000224915"/>
    </source>
</evidence>
<dbReference type="Proteomes" id="UP000224915">
    <property type="component" value="Unassembled WGS sequence"/>
</dbReference>
<dbReference type="RefSeq" id="WP_143556862.1">
    <property type="nucleotide sequence ID" value="NZ_PDJD01000001.1"/>
</dbReference>
<keyword evidence="2" id="KW-1133">Transmembrane helix</keyword>